<dbReference type="PANTHER" id="PTHR24148">
    <property type="entry name" value="ANKYRIN REPEAT DOMAIN-CONTAINING PROTEIN 39 HOMOLOG-RELATED"/>
    <property type="match status" value="1"/>
</dbReference>
<keyword evidence="3" id="KW-1185">Reference proteome</keyword>
<sequence length="477" mass="54370">MSRCIFGTLRLSRRNALCNKSTKTLGGLGCRRRFSLAQLGNNPRAKHLQRDGYNSYGVIGSGHVPCISHKRHFSRSGALRSAKDAPSVLLQEINKEVADLIYSSLTTEHGIRLVKLHPAVYYSEAIKCSLLTVDLKTAPPYEALSYVWGKLTAKDIIRDEDPMSKAARDVSRVVNNANARSKGWDIDVYDIKGSEIELEGRPYFITRNLNEALRRLRNPSTDRFLWIDALAINQSDIPERNSQVRKMLEIYATAAKTIIWLGKFGLDDLKMEAYLNELFRTISRIDMTDYSVVTEFMDGLSVEQVRTIFHAAAALSFNPYFTRAWTFQESVASNEIMLLHDKYAVEMTALTNLLRVIRDTIDEVEEKITSQGLEGDMQILLAFATIRRLPIKSLQPQGLSGNIPSFDFTRWTEEFIALRDCENPRDRVFAAYALFPPEVRGMINVDYARRVEDVYIDISRAFIRREGLFVRGRHQPL</sequence>
<evidence type="ECO:0000259" key="1">
    <source>
        <dbReference type="Pfam" id="PF06985"/>
    </source>
</evidence>
<reference evidence="2 3" key="1">
    <citation type="journal article" date="2024" name="Commun. Biol.">
        <title>Comparative genomic analysis of thermophilic fungi reveals convergent evolutionary adaptations and gene losses.</title>
        <authorList>
            <person name="Steindorff A.S."/>
            <person name="Aguilar-Pontes M.V."/>
            <person name="Robinson A.J."/>
            <person name="Andreopoulos B."/>
            <person name="LaButti K."/>
            <person name="Kuo A."/>
            <person name="Mondo S."/>
            <person name="Riley R."/>
            <person name="Otillar R."/>
            <person name="Haridas S."/>
            <person name="Lipzen A."/>
            <person name="Grimwood J."/>
            <person name="Schmutz J."/>
            <person name="Clum A."/>
            <person name="Reid I.D."/>
            <person name="Moisan M.C."/>
            <person name="Butler G."/>
            <person name="Nguyen T.T.M."/>
            <person name="Dewar K."/>
            <person name="Conant G."/>
            <person name="Drula E."/>
            <person name="Henrissat B."/>
            <person name="Hansel C."/>
            <person name="Singer S."/>
            <person name="Hutchinson M.I."/>
            <person name="de Vries R.P."/>
            <person name="Natvig D.O."/>
            <person name="Powell A.J."/>
            <person name="Tsang A."/>
            <person name="Grigoriev I.V."/>
        </authorList>
    </citation>
    <scope>NUCLEOTIDE SEQUENCE [LARGE SCALE GENOMIC DNA]</scope>
    <source>
        <strain evidence="2 3">CBS 494.80</strain>
    </source>
</reference>
<accession>A0ABR4CAS8</accession>
<dbReference type="EMBL" id="JAZHXI010000010">
    <property type="protein sequence ID" value="KAL2067031.1"/>
    <property type="molecule type" value="Genomic_DNA"/>
</dbReference>
<dbReference type="InterPro" id="IPR052895">
    <property type="entry name" value="HetReg/Transcr_Mod"/>
</dbReference>
<dbReference type="InterPro" id="IPR010730">
    <property type="entry name" value="HET"/>
</dbReference>
<dbReference type="PANTHER" id="PTHR24148:SF64">
    <property type="entry name" value="HETEROKARYON INCOMPATIBILITY DOMAIN-CONTAINING PROTEIN"/>
    <property type="match status" value="1"/>
</dbReference>
<gene>
    <name evidence="2" type="ORF">VTL71DRAFT_1455</name>
</gene>
<evidence type="ECO:0000313" key="2">
    <source>
        <dbReference type="EMBL" id="KAL2067031.1"/>
    </source>
</evidence>
<dbReference type="Pfam" id="PF06985">
    <property type="entry name" value="HET"/>
    <property type="match status" value="1"/>
</dbReference>
<protein>
    <recommendedName>
        <fullName evidence="1">Heterokaryon incompatibility domain-containing protein</fullName>
    </recommendedName>
</protein>
<comment type="caution">
    <text evidence="2">The sequence shown here is derived from an EMBL/GenBank/DDBJ whole genome shotgun (WGS) entry which is preliminary data.</text>
</comment>
<evidence type="ECO:0000313" key="3">
    <source>
        <dbReference type="Proteomes" id="UP001595075"/>
    </source>
</evidence>
<proteinExistence type="predicted"/>
<feature type="domain" description="Heterokaryon incompatibility" evidence="1">
    <location>
        <begin position="141"/>
        <end position="329"/>
    </location>
</feature>
<organism evidence="2 3">
    <name type="scientific">Oculimacula yallundae</name>
    <dbReference type="NCBI Taxonomy" id="86028"/>
    <lineage>
        <taxon>Eukaryota</taxon>
        <taxon>Fungi</taxon>
        <taxon>Dikarya</taxon>
        <taxon>Ascomycota</taxon>
        <taxon>Pezizomycotina</taxon>
        <taxon>Leotiomycetes</taxon>
        <taxon>Helotiales</taxon>
        <taxon>Ploettnerulaceae</taxon>
        <taxon>Oculimacula</taxon>
    </lineage>
</organism>
<dbReference type="Proteomes" id="UP001595075">
    <property type="component" value="Unassembled WGS sequence"/>
</dbReference>
<name>A0ABR4CAS8_9HELO</name>